<feature type="region of interest" description="Disordered" evidence="1">
    <location>
        <begin position="127"/>
        <end position="154"/>
    </location>
</feature>
<accession>A0A183J8E8</accession>
<reference evidence="4" key="1">
    <citation type="submission" date="2016-06" db="UniProtKB">
        <authorList>
            <consortium name="WormBaseParasite"/>
        </authorList>
    </citation>
    <scope>IDENTIFICATION</scope>
</reference>
<reference evidence="2 3" key="2">
    <citation type="submission" date="2018-11" db="EMBL/GenBank/DDBJ databases">
        <authorList>
            <consortium name="Pathogen Informatics"/>
        </authorList>
    </citation>
    <scope>NUCLEOTIDE SEQUENCE [LARGE SCALE GENOMIC DNA]</scope>
</reference>
<evidence type="ECO:0000313" key="2">
    <source>
        <dbReference type="EMBL" id="VDP45852.1"/>
    </source>
</evidence>
<evidence type="ECO:0000313" key="4">
    <source>
        <dbReference type="WBParaSite" id="SBAD_0001255101-mRNA-1"/>
    </source>
</evidence>
<dbReference type="AlphaFoldDB" id="A0A183J8E8"/>
<dbReference type="WBParaSite" id="SBAD_0001255101-mRNA-1">
    <property type="protein sequence ID" value="SBAD_0001255101-mRNA-1"/>
    <property type="gene ID" value="SBAD_0001255101"/>
</dbReference>
<sequence>MSGSVQKERLDFPGQTLDRYFVADVRRLPGCKCEPLSRHLESFQIICDGNDCIEILKFITYVLNKSVVYFSAHYEVSEEPQRSMGHYAGENLKVHVLFSSKPFQPLLISYLSVERGRKEQVVVQNDEDSFNDGPFSGDLGTSPKTTMGDRSELT</sequence>
<evidence type="ECO:0000313" key="3">
    <source>
        <dbReference type="Proteomes" id="UP000270296"/>
    </source>
</evidence>
<gene>
    <name evidence="2" type="ORF">SBAD_LOCUS12145</name>
</gene>
<dbReference type="Proteomes" id="UP000270296">
    <property type="component" value="Unassembled WGS sequence"/>
</dbReference>
<dbReference type="EMBL" id="UZAM01017069">
    <property type="protein sequence ID" value="VDP45852.1"/>
    <property type="molecule type" value="Genomic_DNA"/>
</dbReference>
<proteinExistence type="predicted"/>
<organism evidence="4">
    <name type="scientific">Soboliphyme baturini</name>
    <dbReference type="NCBI Taxonomy" id="241478"/>
    <lineage>
        <taxon>Eukaryota</taxon>
        <taxon>Metazoa</taxon>
        <taxon>Ecdysozoa</taxon>
        <taxon>Nematoda</taxon>
        <taxon>Enoplea</taxon>
        <taxon>Dorylaimia</taxon>
        <taxon>Dioctophymatida</taxon>
        <taxon>Dioctophymatoidea</taxon>
        <taxon>Soboliphymatidae</taxon>
        <taxon>Soboliphyme</taxon>
    </lineage>
</organism>
<evidence type="ECO:0000256" key="1">
    <source>
        <dbReference type="SAM" id="MobiDB-lite"/>
    </source>
</evidence>
<protein>
    <submittedName>
        <fullName evidence="4">PITH domain-containing protein</fullName>
    </submittedName>
</protein>
<name>A0A183J8E8_9BILA</name>
<keyword evidence="3" id="KW-1185">Reference proteome</keyword>